<dbReference type="GO" id="GO:0015159">
    <property type="term" value="F:polysaccharide transmembrane transporter activity"/>
    <property type="evidence" value="ECO:0007669"/>
    <property type="project" value="InterPro"/>
</dbReference>
<evidence type="ECO:0000256" key="8">
    <source>
        <dbReference type="ARBA" id="ARBA00023047"/>
    </source>
</evidence>
<accession>A0A847RPT8</accession>
<evidence type="ECO:0000313" key="18">
    <source>
        <dbReference type="EMBL" id="NLR62685.1"/>
    </source>
</evidence>
<evidence type="ECO:0000256" key="13">
    <source>
        <dbReference type="ARBA" id="ARBA00023237"/>
    </source>
</evidence>
<evidence type="ECO:0008006" key="20">
    <source>
        <dbReference type="Google" id="ProtNLM"/>
    </source>
</evidence>
<protein>
    <recommendedName>
        <fullName evidence="20">Polysaccharide export outer membrane protein</fullName>
    </recommendedName>
</protein>
<keyword evidence="19" id="KW-1185">Reference proteome</keyword>
<feature type="domain" description="Polysaccharide export protein N-terminal" evidence="16">
    <location>
        <begin position="43"/>
        <end position="134"/>
    </location>
</feature>
<evidence type="ECO:0000256" key="15">
    <source>
        <dbReference type="SAM" id="SignalP"/>
    </source>
</evidence>
<dbReference type="InterPro" id="IPR054765">
    <property type="entry name" value="SLBB_dom"/>
</dbReference>
<dbReference type="GO" id="GO:0046930">
    <property type="term" value="C:pore complex"/>
    <property type="evidence" value="ECO:0007669"/>
    <property type="project" value="UniProtKB-KW"/>
</dbReference>
<dbReference type="PANTHER" id="PTHR33619:SF3">
    <property type="entry name" value="POLYSACCHARIDE EXPORT PROTEIN GFCE-RELATED"/>
    <property type="match status" value="1"/>
</dbReference>
<reference evidence="18 19" key="1">
    <citation type="submission" date="2020-04" db="EMBL/GenBank/DDBJ databases">
        <authorList>
            <person name="Yin C."/>
        </authorList>
    </citation>
    <scope>NUCLEOTIDE SEQUENCE [LARGE SCALE GENOMIC DNA]</scope>
    <source>
        <strain evidence="18 19">Ae27</strain>
    </source>
</reference>
<sequence length="252" mass="27408">MQSFRMTLLILAMLMAGCTGSKKITYFNDIADATGHTSVARYPQLRIQSGDVLQIIVSTPDKDVTQLLNPNPPGAPGPSGTGVDQGYLVDSAGYIRMPIAGRLFVRNKTTATIDEMVTTELSKTLKNVYVSTRMVSFRISVLGDVAHPGSFRVGNERTTILDALSMAGDMNTSADRKDVMVIRETDGVRYYTSLNLNDSKTMSSPYFYLANNDVVYIKPGPGKQFPTSKLVQLLPVILSAISLATTIILLSK</sequence>
<evidence type="ECO:0000313" key="19">
    <source>
        <dbReference type="Proteomes" id="UP000570474"/>
    </source>
</evidence>
<dbReference type="GO" id="GO:0009279">
    <property type="term" value="C:cell outer membrane"/>
    <property type="evidence" value="ECO:0007669"/>
    <property type="project" value="UniProtKB-SubCell"/>
</dbReference>
<evidence type="ECO:0000256" key="5">
    <source>
        <dbReference type="ARBA" id="ARBA00022597"/>
    </source>
</evidence>
<dbReference type="RefSeq" id="WP_168868740.1">
    <property type="nucleotide sequence ID" value="NZ_JABAIA010000001.1"/>
</dbReference>
<keyword evidence="12" id="KW-0564">Palmitate</keyword>
<evidence type="ECO:0000256" key="6">
    <source>
        <dbReference type="ARBA" id="ARBA00022692"/>
    </source>
</evidence>
<proteinExistence type="inferred from homology"/>
<dbReference type="Gene3D" id="3.10.560.10">
    <property type="entry name" value="Outer membrane lipoprotein wza domain like"/>
    <property type="match status" value="1"/>
</dbReference>
<dbReference type="GO" id="GO:0015288">
    <property type="term" value="F:porin activity"/>
    <property type="evidence" value="ECO:0007669"/>
    <property type="project" value="UniProtKB-KW"/>
</dbReference>
<evidence type="ECO:0000256" key="12">
    <source>
        <dbReference type="ARBA" id="ARBA00023139"/>
    </source>
</evidence>
<dbReference type="InterPro" id="IPR003715">
    <property type="entry name" value="Poly_export_N"/>
</dbReference>
<feature type="signal peptide" evidence="15">
    <location>
        <begin position="1"/>
        <end position="21"/>
    </location>
</feature>
<dbReference type="GO" id="GO:0006811">
    <property type="term" value="P:monoatomic ion transport"/>
    <property type="evidence" value="ECO:0007669"/>
    <property type="project" value="UniProtKB-KW"/>
</dbReference>
<evidence type="ECO:0000256" key="9">
    <source>
        <dbReference type="ARBA" id="ARBA00023065"/>
    </source>
</evidence>
<comment type="caution">
    <text evidence="18">The sequence shown here is derived from an EMBL/GenBank/DDBJ whole genome shotgun (WGS) entry which is preliminary data.</text>
</comment>
<keyword evidence="11" id="KW-0472">Membrane</keyword>
<keyword evidence="3" id="KW-0813">Transport</keyword>
<organism evidence="18 19">
    <name type="scientific">Chitinophaga varians</name>
    <dbReference type="NCBI Taxonomy" id="2202339"/>
    <lineage>
        <taxon>Bacteria</taxon>
        <taxon>Pseudomonadati</taxon>
        <taxon>Bacteroidota</taxon>
        <taxon>Chitinophagia</taxon>
        <taxon>Chitinophagales</taxon>
        <taxon>Chitinophagaceae</taxon>
        <taxon>Chitinophaga</taxon>
    </lineage>
</organism>
<evidence type="ECO:0000256" key="1">
    <source>
        <dbReference type="ARBA" id="ARBA00004571"/>
    </source>
</evidence>
<keyword evidence="9" id="KW-0406">Ion transport</keyword>
<dbReference type="PROSITE" id="PS51257">
    <property type="entry name" value="PROKAR_LIPOPROTEIN"/>
    <property type="match status" value="1"/>
</dbReference>
<keyword evidence="6" id="KW-0812">Transmembrane</keyword>
<dbReference type="InterPro" id="IPR049712">
    <property type="entry name" value="Poly_export"/>
</dbReference>
<keyword evidence="5" id="KW-0762">Sugar transport</keyword>
<keyword evidence="8" id="KW-0625">Polysaccharide transport</keyword>
<evidence type="ECO:0000256" key="2">
    <source>
        <dbReference type="ARBA" id="ARBA00009450"/>
    </source>
</evidence>
<feature type="domain" description="SLBB" evidence="17">
    <location>
        <begin position="138"/>
        <end position="217"/>
    </location>
</feature>
<gene>
    <name evidence="18" type="ORF">HGH92_00080</name>
</gene>
<evidence type="ECO:0000259" key="16">
    <source>
        <dbReference type="Pfam" id="PF02563"/>
    </source>
</evidence>
<comment type="similarity">
    <text evidence="2">Belongs to the BexD/CtrA/VexA family.</text>
</comment>
<evidence type="ECO:0000256" key="10">
    <source>
        <dbReference type="ARBA" id="ARBA00023114"/>
    </source>
</evidence>
<dbReference type="Pfam" id="PF02563">
    <property type="entry name" value="Poly_export"/>
    <property type="match status" value="1"/>
</dbReference>
<name>A0A847RPT8_9BACT</name>
<comment type="subcellular location">
    <subcellularLocation>
        <location evidence="1">Cell outer membrane</location>
        <topology evidence="1">Multi-pass membrane protein</topology>
    </subcellularLocation>
</comment>
<evidence type="ECO:0000256" key="4">
    <source>
        <dbReference type="ARBA" id="ARBA00022452"/>
    </source>
</evidence>
<dbReference type="AlphaFoldDB" id="A0A847RPT8"/>
<evidence type="ECO:0000256" key="3">
    <source>
        <dbReference type="ARBA" id="ARBA00022448"/>
    </source>
</evidence>
<keyword evidence="13" id="KW-0998">Cell outer membrane</keyword>
<dbReference type="Gene3D" id="3.30.1950.10">
    <property type="entry name" value="wza like domain"/>
    <property type="match status" value="1"/>
</dbReference>
<dbReference type="Proteomes" id="UP000570474">
    <property type="component" value="Unassembled WGS sequence"/>
</dbReference>
<evidence type="ECO:0000256" key="7">
    <source>
        <dbReference type="ARBA" id="ARBA00022729"/>
    </source>
</evidence>
<keyword evidence="14" id="KW-0449">Lipoprotein</keyword>
<evidence type="ECO:0000259" key="17">
    <source>
        <dbReference type="Pfam" id="PF22461"/>
    </source>
</evidence>
<evidence type="ECO:0000256" key="14">
    <source>
        <dbReference type="ARBA" id="ARBA00023288"/>
    </source>
</evidence>
<dbReference type="PANTHER" id="PTHR33619">
    <property type="entry name" value="POLYSACCHARIDE EXPORT PROTEIN GFCE-RELATED"/>
    <property type="match status" value="1"/>
</dbReference>
<dbReference type="Pfam" id="PF22461">
    <property type="entry name" value="SLBB_2"/>
    <property type="match status" value="1"/>
</dbReference>
<keyword evidence="7 15" id="KW-0732">Signal</keyword>
<keyword evidence="10" id="KW-0626">Porin</keyword>
<feature type="chain" id="PRO_5032352815" description="Polysaccharide export outer membrane protein" evidence="15">
    <location>
        <begin position="22"/>
        <end position="252"/>
    </location>
</feature>
<evidence type="ECO:0000256" key="11">
    <source>
        <dbReference type="ARBA" id="ARBA00023136"/>
    </source>
</evidence>
<keyword evidence="4" id="KW-1134">Transmembrane beta strand</keyword>
<dbReference type="EMBL" id="JABAIA010000001">
    <property type="protein sequence ID" value="NLR62685.1"/>
    <property type="molecule type" value="Genomic_DNA"/>
</dbReference>